<comment type="similarity">
    <text evidence="3">Belongs to the universal ribosomal protein uS14 family.</text>
</comment>
<dbReference type="NCBIfam" id="NF006477">
    <property type="entry name" value="PRK08881.1"/>
    <property type="match status" value="1"/>
</dbReference>
<proteinExistence type="inferred from homology"/>
<dbReference type="SUPFAM" id="SSF57716">
    <property type="entry name" value="Glucocorticoid receptor-like (DNA-binding domain)"/>
    <property type="match status" value="1"/>
</dbReference>
<name>A0A833RA60_9POAL</name>
<evidence type="ECO:0000256" key="4">
    <source>
        <dbReference type="ARBA" id="ARBA00022980"/>
    </source>
</evidence>
<keyword evidence="5" id="KW-0496">Mitochondrion</keyword>
<evidence type="ECO:0000256" key="5">
    <source>
        <dbReference type="ARBA" id="ARBA00023128"/>
    </source>
</evidence>
<evidence type="ECO:0000313" key="10">
    <source>
        <dbReference type="EMBL" id="KAF3331774.1"/>
    </source>
</evidence>
<evidence type="ECO:0000256" key="9">
    <source>
        <dbReference type="ARBA" id="ARBA00042804"/>
    </source>
</evidence>
<keyword evidence="11" id="KW-1185">Reference proteome</keyword>
<evidence type="ECO:0000256" key="8">
    <source>
        <dbReference type="ARBA" id="ARBA00040774"/>
    </source>
</evidence>
<dbReference type="GO" id="GO:0009536">
    <property type="term" value="C:plastid"/>
    <property type="evidence" value="ECO:0007669"/>
    <property type="project" value="UniProtKB-SubCell"/>
</dbReference>
<protein>
    <recommendedName>
        <fullName evidence="8">Small ribosomal subunit protein uS14m</fullName>
    </recommendedName>
    <alternativeName>
        <fullName evidence="7">30S ribosomal protein S14, chloroplastic</fullName>
    </alternativeName>
    <alternativeName>
        <fullName evidence="9">Ribosomal protein S14, mitochondrial</fullName>
    </alternativeName>
</protein>
<dbReference type="GO" id="GO:0005739">
    <property type="term" value="C:mitochondrion"/>
    <property type="evidence" value="ECO:0007669"/>
    <property type="project" value="UniProtKB-SubCell"/>
</dbReference>
<gene>
    <name evidence="10" type="ORF">FCM35_KLT03180</name>
</gene>
<reference evidence="10" key="1">
    <citation type="submission" date="2020-01" db="EMBL/GenBank/DDBJ databases">
        <title>Genome sequence of Kobresia littledalei, the first chromosome-level genome in the family Cyperaceae.</title>
        <authorList>
            <person name="Qu G."/>
        </authorList>
    </citation>
    <scope>NUCLEOTIDE SEQUENCE</scope>
    <source>
        <strain evidence="10">C.B.Clarke</strain>
        <tissue evidence="10">Leaf</tissue>
    </source>
</reference>
<keyword evidence="6" id="KW-0687">Ribonucleoprotein</keyword>
<dbReference type="InterPro" id="IPR001209">
    <property type="entry name" value="Ribosomal_uS14"/>
</dbReference>
<dbReference type="EMBL" id="SWLB01000012">
    <property type="protein sequence ID" value="KAF3331774.1"/>
    <property type="molecule type" value="Genomic_DNA"/>
</dbReference>
<dbReference type="Pfam" id="PF00253">
    <property type="entry name" value="Ribosomal_S14"/>
    <property type="match status" value="1"/>
</dbReference>
<evidence type="ECO:0000256" key="6">
    <source>
        <dbReference type="ARBA" id="ARBA00023274"/>
    </source>
</evidence>
<dbReference type="OrthoDB" id="732707at2759"/>
<dbReference type="Gene3D" id="1.10.287.1480">
    <property type="match status" value="1"/>
</dbReference>
<dbReference type="FunFam" id="1.10.287.1480:FF:000001">
    <property type="entry name" value="30S ribosomal protein S14"/>
    <property type="match status" value="1"/>
</dbReference>
<evidence type="ECO:0000256" key="1">
    <source>
        <dbReference type="ARBA" id="ARBA00004173"/>
    </source>
</evidence>
<comment type="subcellular location">
    <subcellularLocation>
        <location evidence="1">Mitochondrion</location>
    </subcellularLocation>
    <subcellularLocation>
        <location evidence="2">Plastid</location>
    </subcellularLocation>
</comment>
<evidence type="ECO:0000256" key="3">
    <source>
        <dbReference type="ARBA" id="ARBA00009083"/>
    </source>
</evidence>
<dbReference type="Proteomes" id="UP000623129">
    <property type="component" value="Unassembled WGS sequence"/>
</dbReference>
<dbReference type="PANTHER" id="PTHR19836">
    <property type="entry name" value="30S RIBOSOMAL PROTEIN S14"/>
    <property type="match status" value="1"/>
</dbReference>
<evidence type="ECO:0000313" key="11">
    <source>
        <dbReference type="Proteomes" id="UP000623129"/>
    </source>
</evidence>
<dbReference type="PANTHER" id="PTHR19836:SF30">
    <property type="entry name" value="RIBOSOMAL PROTEIN S14"/>
    <property type="match status" value="1"/>
</dbReference>
<dbReference type="GO" id="GO:0015935">
    <property type="term" value="C:small ribosomal subunit"/>
    <property type="evidence" value="ECO:0007669"/>
    <property type="project" value="TreeGrafter"/>
</dbReference>
<dbReference type="GO" id="GO:0003735">
    <property type="term" value="F:structural constituent of ribosome"/>
    <property type="evidence" value="ECO:0007669"/>
    <property type="project" value="InterPro"/>
</dbReference>
<dbReference type="AlphaFoldDB" id="A0A833RA60"/>
<sequence>MAWRGSISRSIATTVRSVRTSPSCSSAFRHPSPPVSASHLPCRPPSFSTLSRPLSPLGLQSLVTRQGVSIPQLASHMPLAMAACRQLSQVVSCKVMTRQLTTVADKRNIGDYKRRLLAAKYELRRKLYKALCQDPTLPSDLRDKHRDKLSKLPRNSAFSRVRNRCIYSGRPRSVYRLFRASRIVFRTLASEGSLMGVKKASW</sequence>
<dbReference type="GO" id="GO:0006412">
    <property type="term" value="P:translation"/>
    <property type="evidence" value="ECO:0007669"/>
    <property type="project" value="InterPro"/>
</dbReference>
<evidence type="ECO:0000256" key="2">
    <source>
        <dbReference type="ARBA" id="ARBA00004474"/>
    </source>
</evidence>
<keyword evidence="4 10" id="KW-0689">Ribosomal protein</keyword>
<evidence type="ECO:0000256" key="7">
    <source>
        <dbReference type="ARBA" id="ARBA00035514"/>
    </source>
</evidence>
<accession>A0A833RA60</accession>
<comment type="caution">
    <text evidence="10">The sequence shown here is derived from an EMBL/GenBank/DDBJ whole genome shotgun (WGS) entry which is preliminary data.</text>
</comment>
<organism evidence="10 11">
    <name type="scientific">Carex littledalei</name>
    <dbReference type="NCBI Taxonomy" id="544730"/>
    <lineage>
        <taxon>Eukaryota</taxon>
        <taxon>Viridiplantae</taxon>
        <taxon>Streptophyta</taxon>
        <taxon>Embryophyta</taxon>
        <taxon>Tracheophyta</taxon>
        <taxon>Spermatophyta</taxon>
        <taxon>Magnoliopsida</taxon>
        <taxon>Liliopsida</taxon>
        <taxon>Poales</taxon>
        <taxon>Cyperaceae</taxon>
        <taxon>Cyperoideae</taxon>
        <taxon>Cariceae</taxon>
        <taxon>Carex</taxon>
        <taxon>Carex subgen. Euthyceras</taxon>
    </lineage>
</organism>